<name>A0A367EZ08_9ACTN</name>
<dbReference type="AlphaFoldDB" id="A0A367EZ08"/>
<dbReference type="OrthoDB" id="3296416at2"/>
<dbReference type="InterPro" id="IPR007278">
    <property type="entry name" value="DUF397"/>
</dbReference>
<protein>
    <submittedName>
        <fullName evidence="2">DUF397 domain-containing protein</fullName>
    </submittedName>
</protein>
<evidence type="ECO:0000313" key="3">
    <source>
        <dbReference type="Proteomes" id="UP000253094"/>
    </source>
</evidence>
<feature type="domain" description="DUF397" evidence="1">
    <location>
        <begin position="9"/>
        <end position="62"/>
    </location>
</feature>
<reference evidence="2 3" key="1">
    <citation type="submission" date="2018-06" db="EMBL/GenBank/DDBJ databases">
        <title>Sphaerisporangium craniellae sp. nov., isolated from a marine sponge in the South China Sea.</title>
        <authorList>
            <person name="Li L."/>
        </authorList>
    </citation>
    <scope>NUCLEOTIDE SEQUENCE [LARGE SCALE GENOMIC DNA]</scope>
    <source>
        <strain evidence="2 3">CCTCC AA 208026</strain>
    </source>
</reference>
<dbReference type="Pfam" id="PF04149">
    <property type="entry name" value="DUF397"/>
    <property type="match status" value="1"/>
</dbReference>
<keyword evidence="3" id="KW-1185">Reference proteome</keyword>
<dbReference type="EMBL" id="QOIL01000026">
    <property type="protein sequence ID" value="RCG23396.1"/>
    <property type="molecule type" value="Genomic_DNA"/>
</dbReference>
<gene>
    <name evidence="2" type="ORF">DQ384_34085</name>
</gene>
<dbReference type="Proteomes" id="UP000253094">
    <property type="component" value="Unassembled WGS sequence"/>
</dbReference>
<organism evidence="2 3">
    <name type="scientific">Sphaerisporangium album</name>
    <dbReference type="NCBI Taxonomy" id="509200"/>
    <lineage>
        <taxon>Bacteria</taxon>
        <taxon>Bacillati</taxon>
        <taxon>Actinomycetota</taxon>
        <taxon>Actinomycetes</taxon>
        <taxon>Streptosporangiales</taxon>
        <taxon>Streptosporangiaceae</taxon>
        <taxon>Sphaerisporangium</taxon>
    </lineage>
</organism>
<sequence>MSAAESNGLQWFKATASTSGNGCVEVAHLSDGGVAIRHSRTPNDQVIRYTAFEWDCFLDGVRNGEFDRPEAAGLA</sequence>
<evidence type="ECO:0000259" key="1">
    <source>
        <dbReference type="Pfam" id="PF04149"/>
    </source>
</evidence>
<proteinExistence type="predicted"/>
<evidence type="ECO:0000313" key="2">
    <source>
        <dbReference type="EMBL" id="RCG23396.1"/>
    </source>
</evidence>
<comment type="caution">
    <text evidence="2">The sequence shown here is derived from an EMBL/GenBank/DDBJ whole genome shotgun (WGS) entry which is preliminary data.</text>
</comment>
<dbReference type="RefSeq" id="WP_114032998.1">
    <property type="nucleotide sequence ID" value="NZ_QOIL01000026.1"/>
</dbReference>
<accession>A0A367EZ08</accession>